<keyword evidence="1" id="KW-0249">Electron transport</keyword>
<organism evidence="7 8">
    <name type="scientific">Spizellomyces punctatus (strain DAOM BR117)</name>
    <dbReference type="NCBI Taxonomy" id="645134"/>
    <lineage>
        <taxon>Eukaryota</taxon>
        <taxon>Fungi</taxon>
        <taxon>Fungi incertae sedis</taxon>
        <taxon>Chytridiomycota</taxon>
        <taxon>Chytridiomycota incertae sedis</taxon>
        <taxon>Chytridiomycetes</taxon>
        <taxon>Spizellomycetales</taxon>
        <taxon>Spizellomycetaceae</taxon>
        <taxon>Spizellomyces</taxon>
    </lineage>
</organism>
<evidence type="ECO:0000256" key="5">
    <source>
        <dbReference type="SAM" id="SignalP"/>
    </source>
</evidence>
<dbReference type="RefSeq" id="XP_016607795.1">
    <property type="nucleotide sequence ID" value="XM_016753362.1"/>
</dbReference>
<dbReference type="STRING" id="645134.A0A0L0HE74"/>
<keyword evidence="5" id="KW-0732">Signal</keyword>
<dbReference type="InterPro" id="IPR017938">
    <property type="entry name" value="Riboflavin_synthase-like_b-brl"/>
</dbReference>
<keyword evidence="4" id="KW-0472">Membrane</keyword>
<dbReference type="InParanoid" id="A0A0L0HE74"/>
<accession>A0A0L0HE74</accession>
<dbReference type="PROSITE" id="PS51384">
    <property type="entry name" value="FAD_FR"/>
    <property type="match status" value="1"/>
</dbReference>
<reference evidence="7 8" key="1">
    <citation type="submission" date="2009-08" db="EMBL/GenBank/DDBJ databases">
        <title>The Genome Sequence of Spizellomyces punctatus strain DAOM BR117.</title>
        <authorList>
            <consortium name="The Broad Institute Genome Sequencing Platform"/>
            <person name="Russ C."/>
            <person name="Cuomo C."/>
            <person name="Shea T."/>
            <person name="Young S.K."/>
            <person name="Zeng Q."/>
            <person name="Koehrsen M."/>
            <person name="Haas B."/>
            <person name="Borodovsky M."/>
            <person name="Guigo R."/>
            <person name="Alvarado L."/>
            <person name="Berlin A."/>
            <person name="Bochicchio J."/>
            <person name="Borenstein D."/>
            <person name="Chapman S."/>
            <person name="Chen Z."/>
            <person name="Engels R."/>
            <person name="Freedman E."/>
            <person name="Gellesch M."/>
            <person name="Goldberg J."/>
            <person name="Griggs A."/>
            <person name="Gujja S."/>
            <person name="Heiman D."/>
            <person name="Hepburn T."/>
            <person name="Howarth C."/>
            <person name="Jen D."/>
            <person name="Larson L."/>
            <person name="Lewis B."/>
            <person name="Mehta T."/>
            <person name="Park D."/>
            <person name="Pearson M."/>
            <person name="Roberts A."/>
            <person name="Saif S."/>
            <person name="Shenoy N."/>
            <person name="Sisk P."/>
            <person name="Stolte C."/>
            <person name="Sykes S."/>
            <person name="Thomson T."/>
            <person name="Walk T."/>
            <person name="White J."/>
            <person name="Yandava C."/>
            <person name="Burger G."/>
            <person name="Gray M.W."/>
            <person name="Holland P.W.H."/>
            <person name="King N."/>
            <person name="Lang F.B.F."/>
            <person name="Roger A.J."/>
            <person name="Ruiz-Trillo I."/>
            <person name="Lander E."/>
            <person name="Nusbaum C."/>
        </authorList>
    </citation>
    <scope>NUCLEOTIDE SEQUENCE [LARGE SCALE GENOMIC DNA]</scope>
    <source>
        <strain evidence="7 8">DAOM BR117</strain>
    </source>
</reference>
<proteinExistence type="predicted"/>
<keyword evidence="2" id="KW-0560">Oxidoreductase</keyword>
<dbReference type="PANTHER" id="PTHR35170">
    <property type="entry name" value="PROTEIN DD3-3"/>
    <property type="match status" value="1"/>
</dbReference>
<dbReference type="SFLD" id="SFLDG01168">
    <property type="entry name" value="Ferric_reductase_subgroup_(FRE"/>
    <property type="match status" value="1"/>
</dbReference>
<name>A0A0L0HE74_SPIPD</name>
<evidence type="ECO:0000313" key="7">
    <source>
        <dbReference type="EMBL" id="KNC99755.1"/>
    </source>
</evidence>
<dbReference type="OMA" id="CKARERN"/>
<evidence type="ECO:0000259" key="6">
    <source>
        <dbReference type="PROSITE" id="PS51384"/>
    </source>
</evidence>
<dbReference type="CDD" id="cd06186">
    <property type="entry name" value="NOX_Duox_like_FAD_NADP"/>
    <property type="match status" value="1"/>
</dbReference>
<evidence type="ECO:0000256" key="4">
    <source>
        <dbReference type="SAM" id="Phobius"/>
    </source>
</evidence>
<evidence type="ECO:0000256" key="1">
    <source>
        <dbReference type="ARBA" id="ARBA00022982"/>
    </source>
</evidence>
<evidence type="ECO:0000256" key="2">
    <source>
        <dbReference type="ARBA" id="ARBA00023002"/>
    </source>
</evidence>
<dbReference type="Gene3D" id="2.40.30.10">
    <property type="entry name" value="Translation factors"/>
    <property type="match status" value="1"/>
</dbReference>
<dbReference type="eggNOG" id="KOG0039">
    <property type="taxonomic scope" value="Eukaryota"/>
</dbReference>
<keyword evidence="8" id="KW-1185">Reference proteome</keyword>
<dbReference type="Pfam" id="PF08030">
    <property type="entry name" value="NAD_binding_6"/>
    <property type="match status" value="1"/>
</dbReference>
<dbReference type="SUPFAM" id="SSF52343">
    <property type="entry name" value="Ferredoxin reductase-like, C-terminal NADP-linked domain"/>
    <property type="match status" value="1"/>
</dbReference>
<dbReference type="Gene3D" id="3.40.50.80">
    <property type="entry name" value="Nucleotide-binding domain of ferredoxin-NADP reductase (FNR) module"/>
    <property type="match status" value="1"/>
</dbReference>
<dbReference type="GO" id="GO:0016491">
    <property type="term" value="F:oxidoreductase activity"/>
    <property type="evidence" value="ECO:0007669"/>
    <property type="project" value="UniProtKB-KW"/>
</dbReference>
<keyword evidence="1" id="KW-0813">Transport</keyword>
<dbReference type="InterPro" id="IPR053320">
    <property type="entry name" value="Protein_DD3-3_O-glyco"/>
</dbReference>
<feature type="transmembrane region" description="Helical" evidence="4">
    <location>
        <begin position="689"/>
        <end position="708"/>
    </location>
</feature>
<feature type="transmembrane region" description="Helical" evidence="4">
    <location>
        <begin position="766"/>
        <end position="788"/>
    </location>
</feature>
<dbReference type="VEuPathDB" id="FungiDB:SPPG_05133"/>
<dbReference type="AlphaFoldDB" id="A0A0L0HE74"/>
<dbReference type="InterPro" id="IPR039261">
    <property type="entry name" value="FNR_nucleotide-bd"/>
</dbReference>
<evidence type="ECO:0000313" key="8">
    <source>
        <dbReference type="Proteomes" id="UP000053201"/>
    </source>
</evidence>
<feature type="transmembrane region" description="Helical" evidence="4">
    <location>
        <begin position="728"/>
        <end position="746"/>
    </location>
</feature>
<dbReference type="InterPro" id="IPR013121">
    <property type="entry name" value="Fe_red_NAD-bd_6"/>
</dbReference>
<feature type="transmembrane region" description="Helical" evidence="4">
    <location>
        <begin position="568"/>
        <end position="593"/>
    </location>
</feature>
<dbReference type="GeneID" id="27688534"/>
<dbReference type="InterPro" id="IPR013112">
    <property type="entry name" value="FAD-bd_8"/>
</dbReference>
<gene>
    <name evidence="7" type="ORF">SPPG_05133</name>
</gene>
<sequence length="1159" mass="129770">MVLSTWLLSACTIASLASGALGDIYMHNPRGSNNKLNEQSNNRNNANRLFDSQNNGNGGYQAGDDCTTPCQDNNQNYDANAAGALQGVMQFYEGSELQVEWTNQHGCGANPRLHCNLVLQYMCEDSAPGLRDGLTTNTIVENPNDPQFMRYGQHETYSYYQNCKTRKRNKKLFIADRNLNGDTAIYTRQNNNGQRFGFECPEERDYYPYWHPSPWRDVYVCTDEPTRCGYYRQESQNAIDKGNCTDPQYNNKVECETNGNVWQYVGKWDTDPPECGVCPTTRNNHLGQSANNESPKYTWTIPQDRHPDGTKCVLRLRYNISTYDYDGWATDSLFNGANSKVKGNPTSDFVGLGFNVSGPLTLNVNTAQFGRTFEDRSHVFIIRKIPNGLKSSFVRAPRIINLNVRGRRGNIVEVYPSVEYDFVPNTINANKGDYLHIQWTGSDANQRGNSGNGRDGTDRNNLVVMGSQGVNYPMNFKPDGVDPPTHFTNDQSKIAYLAFLNQTNCIQTNDANSVQNCARINAASGYINAGLVRIDNTGVFNLVSTRNSAFSNREQKAVLVASQDYKTIGAAVGISVAATAAAGAVGFASLFLVRYGHANPRSKVGGIVTKLGIKPPQKRPAVALETDEVKRSWLTAKIVEWWLWEGQRATIVFIYVLVNIGVWIYGYAMALGNDPAPYYPYAKGFGKTLNLNCSFIILPVLRNILCWLRSTPLADIIPLDDNINMHKLVFGFISVAAILHATFHYLDFAWNANKFGVDIGHQAWGNLAGATGHLIALMMILMAATSLFKRKLITFMGRRFDGYRTFLMVHKLWMPCFALLWLHGPIFWAFSIWPLALMGLEKLVQTTRAKVDVVIVDAKIVGSDILSLKMKLQGKRKFIYKAGEYLFLNCPDIAELEWHPFTITSAPEEPFFSCHIRARPEMDWCYQLRVLLGLGKTGVQNVQPSIRKTSNIEAGDIELPSAVAGFNEPKAVGRPRLRVDGPYGAASEEVFDHSTVILVGAGIGVTPFISILKSMSIRAKQRQGLEGETDHTKLKVYFYWICRDDQELLSFKDLLDAVIDTADLRDVVSVNTYTTGELNLKKVKIESYNQYSGKPNWTRILREVAQGHQGEEIGVFMCGPLPLARELSFACKRQNQSLAKAKLGDSDQKTLFRFHKENF</sequence>
<protein>
    <recommendedName>
        <fullName evidence="6">FAD-binding FR-type domain-containing protein</fullName>
    </recommendedName>
</protein>
<feature type="signal peptide" evidence="5">
    <location>
        <begin position="1"/>
        <end position="22"/>
    </location>
</feature>
<feature type="chain" id="PRO_5005539992" description="FAD-binding FR-type domain-containing protein" evidence="5">
    <location>
        <begin position="23"/>
        <end position="1159"/>
    </location>
</feature>
<feature type="transmembrane region" description="Helical" evidence="4">
    <location>
        <begin position="809"/>
        <end position="833"/>
    </location>
</feature>
<dbReference type="InterPro" id="IPR017927">
    <property type="entry name" value="FAD-bd_FR_type"/>
</dbReference>
<dbReference type="Pfam" id="PF08022">
    <property type="entry name" value="FAD_binding_8"/>
    <property type="match status" value="1"/>
</dbReference>
<keyword evidence="4" id="KW-0812">Transmembrane</keyword>
<feature type="region of interest" description="Disordered" evidence="3">
    <location>
        <begin position="32"/>
        <end position="54"/>
    </location>
</feature>
<dbReference type="PANTHER" id="PTHR35170:SF1">
    <property type="entry name" value="PROTEIN DD3-3"/>
    <property type="match status" value="1"/>
</dbReference>
<feature type="domain" description="FAD-binding FR-type" evidence="6">
    <location>
        <begin position="848"/>
        <end position="989"/>
    </location>
</feature>
<feature type="transmembrane region" description="Helical" evidence="4">
    <location>
        <begin position="651"/>
        <end position="669"/>
    </location>
</feature>
<dbReference type="SFLD" id="SFLDG01169">
    <property type="entry name" value="NADPH_oxidase_subgroup_(NOX)"/>
    <property type="match status" value="1"/>
</dbReference>
<evidence type="ECO:0000256" key="3">
    <source>
        <dbReference type="SAM" id="MobiDB-lite"/>
    </source>
</evidence>
<dbReference type="EMBL" id="KQ257457">
    <property type="protein sequence ID" value="KNC99755.1"/>
    <property type="molecule type" value="Genomic_DNA"/>
</dbReference>
<keyword evidence="4" id="KW-1133">Transmembrane helix</keyword>
<dbReference type="OrthoDB" id="167398at2759"/>
<dbReference type="SUPFAM" id="SSF63380">
    <property type="entry name" value="Riboflavin synthase domain-like"/>
    <property type="match status" value="1"/>
</dbReference>
<dbReference type="Proteomes" id="UP000053201">
    <property type="component" value="Unassembled WGS sequence"/>
</dbReference>